<dbReference type="Proteomes" id="UP000217507">
    <property type="component" value="Chromosome"/>
</dbReference>
<evidence type="ECO:0000313" key="2">
    <source>
        <dbReference type="Proteomes" id="UP000217507"/>
    </source>
</evidence>
<name>A0A1Z4KQQ1_ANAVA</name>
<sequence>MDFSRLEYIKNVNDDDKWAYKDYPIGAYFPLNFKKSEGSVGVDSHALNLPKGAFIILSQKHFDHKRYLTHIVELVNEGSEDRPQWDESDTWGIFRWVKVHWVADFNNPSNIPLDQEVLQANWGWFNTQEKSLNSENLMSHWKNIESLRTHLQAIFK</sequence>
<accession>A0A1Z4KQQ1</accession>
<evidence type="ECO:0000313" key="1">
    <source>
        <dbReference type="EMBL" id="BAY71304.1"/>
    </source>
</evidence>
<organism evidence="1 2">
    <name type="scientific">Trichormus variabilis NIES-23</name>
    <dbReference type="NCBI Taxonomy" id="1973479"/>
    <lineage>
        <taxon>Bacteria</taxon>
        <taxon>Bacillati</taxon>
        <taxon>Cyanobacteriota</taxon>
        <taxon>Cyanophyceae</taxon>
        <taxon>Nostocales</taxon>
        <taxon>Nostocaceae</taxon>
        <taxon>Trichormus</taxon>
    </lineage>
</organism>
<proteinExistence type="predicted"/>
<gene>
    <name evidence="1" type="ORF">NIES23_41210</name>
</gene>
<dbReference type="AlphaFoldDB" id="A0A1Z4KQQ1"/>
<dbReference type="EMBL" id="AP018216">
    <property type="protein sequence ID" value="BAY71304.1"/>
    <property type="molecule type" value="Genomic_DNA"/>
</dbReference>
<reference evidence="1 2" key="1">
    <citation type="submission" date="2017-06" db="EMBL/GenBank/DDBJ databases">
        <title>Genome sequencing of cyanobaciteial culture collection at National Institute for Environmental Studies (NIES).</title>
        <authorList>
            <person name="Hirose Y."/>
            <person name="Shimura Y."/>
            <person name="Fujisawa T."/>
            <person name="Nakamura Y."/>
            <person name="Kawachi M."/>
        </authorList>
    </citation>
    <scope>NUCLEOTIDE SEQUENCE [LARGE SCALE GENOMIC DNA]</scope>
    <source>
        <strain evidence="1 2">NIES-23</strain>
    </source>
</reference>
<protein>
    <submittedName>
        <fullName evidence="1">Uncharacterized protein</fullName>
    </submittedName>
</protein>